<dbReference type="PANTHER" id="PTHR43045">
    <property type="entry name" value="SHIKIMATE TRANSPORTER"/>
    <property type="match status" value="1"/>
</dbReference>
<protein>
    <submittedName>
        <fullName evidence="9">MFS transporter</fullName>
    </submittedName>
</protein>
<evidence type="ECO:0000256" key="3">
    <source>
        <dbReference type="ARBA" id="ARBA00022475"/>
    </source>
</evidence>
<dbReference type="PROSITE" id="PS50850">
    <property type="entry name" value="MFS"/>
    <property type="match status" value="1"/>
</dbReference>
<dbReference type="CDD" id="cd17369">
    <property type="entry name" value="MFS_ShiA_like"/>
    <property type="match status" value="1"/>
</dbReference>
<feature type="transmembrane region" description="Helical" evidence="7">
    <location>
        <begin position="27"/>
        <end position="47"/>
    </location>
</feature>
<feature type="transmembrane region" description="Helical" evidence="7">
    <location>
        <begin position="403"/>
        <end position="424"/>
    </location>
</feature>
<evidence type="ECO:0000256" key="4">
    <source>
        <dbReference type="ARBA" id="ARBA00022692"/>
    </source>
</evidence>
<keyword evidence="10" id="KW-1185">Reference proteome</keyword>
<dbReference type="GO" id="GO:0022857">
    <property type="term" value="F:transmembrane transporter activity"/>
    <property type="evidence" value="ECO:0007669"/>
    <property type="project" value="InterPro"/>
</dbReference>
<dbReference type="InterPro" id="IPR036259">
    <property type="entry name" value="MFS_trans_sf"/>
</dbReference>
<evidence type="ECO:0000313" key="10">
    <source>
        <dbReference type="Proteomes" id="UP000249254"/>
    </source>
</evidence>
<feature type="transmembrane region" description="Helical" evidence="7">
    <location>
        <begin position="376"/>
        <end position="397"/>
    </location>
</feature>
<feature type="transmembrane region" description="Helical" evidence="7">
    <location>
        <begin position="89"/>
        <end position="110"/>
    </location>
</feature>
<keyword evidence="5 7" id="KW-1133">Transmembrane helix</keyword>
<dbReference type="GO" id="GO:0005886">
    <property type="term" value="C:plasma membrane"/>
    <property type="evidence" value="ECO:0007669"/>
    <property type="project" value="UniProtKB-SubCell"/>
</dbReference>
<feature type="transmembrane region" description="Helical" evidence="7">
    <location>
        <begin position="311"/>
        <end position="329"/>
    </location>
</feature>
<dbReference type="InterPro" id="IPR020846">
    <property type="entry name" value="MFS_dom"/>
</dbReference>
<feature type="domain" description="Major facilitator superfamily (MFS) profile" evidence="8">
    <location>
        <begin position="15"/>
        <end position="429"/>
    </location>
</feature>
<dbReference type="RefSeq" id="WP_111528441.1">
    <property type="nucleotide sequence ID" value="NZ_JBHRSG010000004.1"/>
</dbReference>
<gene>
    <name evidence="9" type="ORF">DJ017_09225</name>
</gene>
<evidence type="ECO:0000259" key="8">
    <source>
        <dbReference type="PROSITE" id="PS50850"/>
    </source>
</evidence>
<proteinExistence type="predicted"/>
<feature type="transmembrane region" description="Helical" evidence="7">
    <location>
        <begin position="53"/>
        <end position="77"/>
    </location>
</feature>
<dbReference type="PROSITE" id="PS00216">
    <property type="entry name" value="SUGAR_TRANSPORT_1"/>
    <property type="match status" value="1"/>
</dbReference>
<dbReference type="Gene3D" id="1.20.1250.20">
    <property type="entry name" value="MFS general substrate transporter like domains"/>
    <property type="match status" value="2"/>
</dbReference>
<reference evidence="10" key="1">
    <citation type="submission" date="2018-05" db="EMBL/GenBank/DDBJ databases">
        <authorList>
            <person name="Li X."/>
        </authorList>
    </citation>
    <scope>NUCLEOTIDE SEQUENCE [LARGE SCALE GENOMIC DNA]</scope>
    <source>
        <strain evidence="10">LX32</strain>
    </source>
</reference>
<evidence type="ECO:0000256" key="6">
    <source>
        <dbReference type="ARBA" id="ARBA00023136"/>
    </source>
</evidence>
<evidence type="ECO:0000313" key="9">
    <source>
        <dbReference type="EMBL" id="RAK54690.1"/>
    </source>
</evidence>
<evidence type="ECO:0000256" key="1">
    <source>
        <dbReference type="ARBA" id="ARBA00004651"/>
    </source>
</evidence>
<accession>A0A328AIT3</accession>
<name>A0A328AIT3_9CAUL</name>
<keyword evidence="2" id="KW-0813">Transport</keyword>
<dbReference type="InterPro" id="IPR011701">
    <property type="entry name" value="MFS"/>
</dbReference>
<feature type="transmembrane region" description="Helical" evidence="7">
    <location>
        <begin position="122"/>
        <end position="142"/>
    </location>
</feature>
<feature type="transmembrane region" description="Helical" evidence="7">
    <location>
        <begin position="154"/>
        <end position="177"/>
    </location>
</feature>
<dbReference type="PANTHER" id="PTHR43045:SF1">
    <property type="entry name" value="SHIKIMATE TRANSPORTER"/>
    <property type="match status" value="1"/>
</dbReference>
<feature type="transmembrane region" description="Helical" evidence="7">
    <location>
        <begin position="281"/>
        <end position="299"/>
    </location>
</feature>
<comment type="subcellular location">
    <subcellularLocation>
        <location evidence="1">Cell membrane</location>
        <topology evidence="1">Multi-pass membrane protein</topology>
    </subcellularLocation>
</comment>
<keyword evidence="3" id="KW-1003">Cell membrane</keyword>
<evidence type="ECO:0000256" key="5">
    <source>
        <dbReference type="ARBA" id="ARBA00022989"/>
    </source>
</evidence>
<evidence type="ECO:0000256" key="2">
    <source>
        <dbReference type="ARBA" id="ARBA00022448"/>
    </source>
</evidence>
<feature type="transmembrane region" description="Helical" evidence="7">
    <location>
        <begin position="189"/>
        <end position="210"/>
    </location>
</feature>
<comment type="caution">
    <text evidence="9">The sequence shown here is derived from an EMBL/GenBank/DDBJ whole genome shotgun (WGS) entry which is preliminary data.</text>
</comment>
<dbReference type="SUPFAM" id="SSF103473">
    <property type="entry name" value="MFS general substrate transporter"/>
    <property type="match status" value="1"/>
</dbReference>
<evidence type="ECO:0000256" key="7">
    <source>
        <dbReference type="SAM" id="Phobius"/>
    </source>
</evidence>
<sequence>MTAAAAAPKTSIARVAMTSLAASSIEWYDFFIYGTAAALVFPKLFFAASLPPFVAQLAAFSTFAVGFIARPVGGVLFGHFGDLVGRKKALVTALMLMGLATTAVGLLPSYATAGWISPMLLILLRFAQGLAVGGQWGGAVLIATENAPPGKRGFYGSFAQMGVPAGVATANLIFLLMTANLAPEAFQAWGWRIPFLLSVLLVGLGLYVHLMLEDTAEFRALEQAEDKAERRRSPILQALVKHPKEILLGAGAFVAANGTFYVMITYAVAYATTTLHVPRTSVLWAVMLGSLISAPFLPLMAALSDRMGRRGVFMAGALLCGAWSVPFFLLLNSGAFPLILVAMAVGLTLNNFMYGPQAALMTELFSTELRYSGASLGYQLGAIFGGAFAPIISTALYEHYRSAMAISAYWAVLCGVAFLSVFLLSETNRRAGAGAKAAAKTAQA</sequence>
<keyword evidence="4 7" id="KW-0812">Transmembrane</keyword>
<keyword evidence="6 7" id="KW-0472">Membrane</keyword>
<feature type="transmembrane region" description="Helical" evidence="7">
    <location>
        <begin position="335"/>
        <end position="355"/>
    </location>
</feature>
<dbReference type="OrthoDB" id="9783227at2"/>
<dbReference type="Pfam" id="PF07690">
    <property type="entry name" value="MFS_1"/>
    <property type="match status" value="1"/>
</dbReference>
<dbReference type="Proteomes" id="UP000249254">
    <property type="component" value="Unassembled WGS sequence"/>
</dbReference>
<dbReference type="InterPro" id="IPR005829">
    <property type="entry name" value="Sugar_transporter_CS"/>
</dbReference>
<dbReference type="EMBL" id="QFYQ01000001">
    <property type="protein sequence ID" value="RAK54690.1"/>
    <property type="molecule type" value="Genomic_DNA"/>
</dbReference>
<feature type="transmembrane region" description="Helical" evidence="7">
    <location>
        <begin position="246"/>
        <end position="269"/>
    </location>
</feature>
<organism evidence="9 10">
    <name type="scientific">Phenylobacterium soli</name>
    <dbReference type="NCBI Taxonomy" id="2170551"/>
    <lineage>
        <taxon>Bacteria</taxon>
        <taxon>Pseudomonadati</taxon>
        <taxon>Pseudomonadota</taxon>
        <taxon>Alphaproteobacteria</taxon>
        <taxon>Caulobacterales</taxon>
        <taxon>Caulobacteraceae</taxon>
        <taxon>Phenylobacterium</taxon>
    </lineage>
</organism>
<dbReference type="AlphaFoldDB" id="A0A328AIT3"/>